<feature type="transmembrane region" description="Helical" evidence="6">
    <location>
        <begin position="36"/>
        <end position="58"/>
    </location>
</feature>
<reference evidence="7" key="1">
    <citation type="submission" date="2020-05" db="EMBL/GenBank/DDBJ databases">
        <authorList>
            <person name="Chiriac C."/>
            <person name="Salcher M."/>
            <person name="Ghai R."/>
            <person name="Kavagutti S V."/>
        </authorList>
    </citation>
    <scope>NUCLEOTIDE SEQUENCE</scope>
</reference>
<comment type="similarity">
    <text evidence="2">Belongs to the UPF0014 family.</text>
</comment>
<evidence type="ECO:0000256" key="6">
    <source>
        <dbReference type="SAM" id="Phobius"/>
    </source>
</evidence>
<evidence type="ECO:0000256" key="1">
    <source>
        <dbReference type="ARBA" id="ARBA00004141"/>
    </source>
</evidence>
<evidence type="ECO:0000256" key="5">
    <source>
        <dbReference type="ARBA" id="ARBA00023136"/>
    </source>
</evidence>
<name>A0A6J6GU77_9ZZZZ</name>
<feature type="transmembrane region" description="Helical" evidence="6">
    <location>
        <begin position="192"/>
        <end position="210"/>
    </location>
</feature>
<feature type="transmembrane region" description="Helical" evidence="6">
    <location>
        <begin position="216"/>
        <end position="241"/>
    </location>
</feature>
<dbReference type="InterPro" id="IPR005226">
    <property type="entry name" value="UPF0014_fam"/>
</dbReference>
<feature type="transmembrane region" description="Helical" evidence="6">
    <location>
        <begin position="123"/>
        <end position="143"/>
    </location>
</feature>
<evidence type="ECO:0000256" key="2">
    <source>
        <dbReference type="ARBA" id="ARBA00005268"/>
    </source>
</evidence>
<feature type="transmembrane region" description="Helical" evidence="6">
    <location>
        <begin position="6"/>
        <end position="24"/>
    </location>
</feature>
<feature type="transmembrane region" description="Helical" evidence="6">
    <location>
        <begin position="94"/>
        <end position="117"/>
    </location>
</feature>
<dbReference type="AlphaFoldDB" id="A0A6J6GU77"/>
<keyword evidence="4 6" id="KW-1133">Transmembrane helix</keyword>
<dbReference type="PANTHER" id="PTHR30028:SF0">
    <property type="entry name" value="PROTEIN ALUMINUM SENSITIVE 3"/>
    <property type="match status" value="1"/>
</dbReference>
<accession>A0A6J6GU77</accession>
<organism evidence="7">
    <name type="scientific">freshwater metagenome</name>
    <dbReference type="NCBI Taxonomy" id="449393"/>
    <lineage>
        <taxon>unclassified sequences</taxon>
        <taxon>metagenomes</taxon>
        <taxon>ecological metagenomes</taxon>
    </lineage>
</organism>
<proteinExistence type="inferred from homology"/>
<dbReference type="Pfam" id="PF03649">
    <property type="entry name" value="UPF0014"/>
    <property type="match status" value="1"/>
</dbReference>
<dbReference type="GO" id="GO:0005886">
    <property type="term" value="C:plasma membrane"/>
    <property type="evidence" value="ECO:0007669"/>
    <property type="project" value="TreeGrafter"/>
</dbReference>
<protein>
    <submittedName>
        <fullName evidence="7">Unannotated protein</fullName>
    </submittedName>
</protein>
<dbReference type="PANTHER" id="PTHR30028">
    <property type="entry name" value="UPF0014 INNER MEMBRANE PROTEIN YBBM-RELATED"/>
    <property type="match status" value="1"/>
</dbReference>
<evidence type="ECO:0000313" key="7">
    <source>
        <dbReference type="EMBL" id="CAB4603493.1"/>
    </source>
</evidence>
<evidence type="ECO:0000256" key="4">
    <source>
        <dbReference type="ARBA" id="ARBA00022989"/>
    </source>
</evidence>
<evidence type="ECO:0000256" key="3">
    <source>
        <dbReference type="ARBA" id="ARBA00022692"/>
    </source>
</evidence>
<feature type="transmembrane region" description="Helical" evidence="6">
    <location>
        <begin position="64"/>
        <end position="82"/>
    </location>
</feature>
<keyword evidence="3 6" id="KW-0812">Transmembrane</keyword>
<sequence length="260" mass="27908">MSATSIGWAGLAASFVLVLVAVALSGWQRLHLSRSILWASARAAVQLLLVGWALRLVLDPDASVAWAWLWVVVMITFSGITIRNRAPEVPGILWLGTLSMFTVIAVSLSVIFGFGIFPIEGRTVVPLAGMMIGNSMTSCVLVGRRIVGEFSDKRAEVESRLALGLSWQNASRPYVRSALVTALVPQIESTKAVGLVFLPGAMTGLILAGVDAVDAVSIQLAIMYLILGSVTTSVTVMALGLSRQLFTRDHRLKRLSRPSH</sequence>
<keyword evidence="5 6" id="KW-0472">Membrane</keyword>
<comment type="subcellular location">
    <subcellularLocation>
        <location evidence="1">Membrane</location>
        <topology evidence="1">Multi-pass membrane protein</topology>
    </subcellularLocation>
</comment>
<dbReference type="EMBL" id="CAEZUP010000017">
    <property type="protein sequence ID" value="CAB4603493.1"/>
    <property type="molecule type" value="Genomic_DNA"/>
</dbReference>
<gene>
    <name evidence="7" type="ORF">UFOPK1835_00599</name>
</gene>